<dbReference type="EMBL" id="CP012672">
    <property type="protein sequence ID" value="AUX34219.1"/>
    <property type="molecule type" value="Genomic_DNA"/>
</dbReference>
<gene>
    <name evidence="1" type="ORF">SOCE836_063890</name>
</gene>
<dbReference type="AlphaFoldDB" id="A0A4P2QUZ0"/>
<name>A0A4P2QUZ0_SORCE</name>
<evidence type="ECO:0000313" key="1">
    <source>
        <dbReference type="EMBL" id="AUX34219.1"/>
    </source>
</evidence>
<proteinExistence type="predicted"/>
<accession>A0A4P2QUZ0</accession>
<dbReference type="Proteomes" id="UP000295497">
    <property type="component" value="Chromosome"/>
</dbReference>
<protein>
    <submittedName>
        <fullName evidence="1">Uncharacterized protein</fullName>
    </submittedName>
</protein>
<reference evidence="1 2" key="1">
    <citation type="submission" date="2015-09" db="EMBL/GenBank/DDBJ databases">
        <title>Sorangium comparison.</title>
        <authorList>
            <person name="Zaburannyi N."/>
            <person name="Bunk B."/>
            <person name="Overmann J."/>
            <person name="Mueller R."/>
        </authorList>
    </citation>
    <scope>NUCLEOTIDE SEQUENCE [LARGE SCALE GENOMIC DNA]</scope>
    <source>
        <strain evidence="1 2">So ce836</strain>
    </source>
</reference>
<sequence length="122" mass="12208">MVPPGQTFSQTSCGGGGLVLFVEIWPDAVSACTPSPGLNLEDVLVVGIGGWDGQPGTFTVGVETPQGTARAKIGLDEVEGTITVEPFVGTPSGLSWDLSVGSGSTDLAACGHFEVTSCVPAG</sequence>
<organism evidence="1 2">
    <name type="scientific">Sorangium cellulosum</name>
    <name type="common">Polyangium cellulosum</name>
    <dbReference type="NCBI Taxonomy" id="56"/>
    <lineage>
        <taxon>Bacteria</taxon>
        <taxon>Pseudomonadati</taxon>
        <taxon>Myxococcota</taxon>
        <taxon>Polyangia</taxon>
        <taxon>Polyangiales</taxon>
        <taxon>Polyangiaceae</taxon>
        <taxon>Sorangium</taxon>
    </lineage>
</organism>
<evidence type="ECO:0000313" key="2">
    <source>
        <dbReference type="Proteomes" id="UP000295497"/>
    </source>
</evidence>